<dbReference type="GeneID" id="41538197"/>
<dbReference type="Proteomes" id="UP000299211">
    <property type="component" value="Unassembled WGS sequence"/>
</dbReference>
<dbReference type="Gene3D" id="3.90.50.10">
    <property type="entry name" value="Photosynthetic Reaction Center, subunit H, domain 2"/>
    <property type="match status" value="1"/>
</dbReference>
<dbReference type="InterPro" id="IPR014747">
    <property type="entry name" value="Bac_photo_RC_H_C"/>
</dbReference>
<evidence type="ECO:0008006" key="6">
    <source>
        <dbReference type="Google" id="ProtNLM"/>
    </source>
</evidence>
<dbReference type="RefSeq" id="WP_010982527.1">
    <property type="nucleotide sequence ID" value="NZ_BAABTN010000054.1"/>
</dbReference>
<proteinExistence type="predicted"/>
<sequence length="110" mass="11880">MSDNISSFVPTAGHTPDADLAGYRVEAADGRVGKVDKQSRLVDSQYVLVDTGVWIFGRKVMLPAAGITGVDHEEKKIVVARTKAEIKGSPEFDEGKHLGDPAHRDQLDGH</sequence>
<evidence type="ECO:0000256" key="1">
    <source>
        <dbReference type="SAM" id="MobiDB-lite"/>
    </source>
</evidence>
<evidence type="ECO:0000313" key="4">
    <source>
        <dbReference type="Proteomes" id="UP000299211"/>
    </source>
</evidence>
<dbReference type="Proteomes" id="UP000302139">
    <property type="component" value="Unassembled WGS sequence"/>
</dbReference>
<reference evidence="3 4" key="1">
    <citation type="submission" date="2019-04" db="EMBL/GenBank/DDBJ databases">
        <title>Draft genome sequences of Streptomyces avermitilis ATCC 31267.</title>
        <authorList>
            <person name="Komaki H."/>
            <person name="Tamura T."/>
            <person name="Hosoyama A."/>
        </authorList>
    </citation>
    <scope>NUCLEOTIDE SEQUENCE [LARGE SCALE GENOMIC DNA]</scope>
    <source>
        <strain evidence="3 4">ATCC 31267</strain>
    </source>
</reference>
<evidence type="ECO:0000313" key="5">
    <source>
        <dbReference type="Proteomes" id="UP000302139"/>
    </source>
</evidence>
<dbReference type="EMBL" id="BJHX01000001">
    <property type="protein sequence ID" value="GDY60759.1"/>
    <property type="molecule type" value="Genomic_DNA"/>
</dbReference>
<comment type="caution">
    <text evidence="3">The sequence shown here is derived from an EMBL/GenBank/DDBJ whole genome shotgun (WGS) entry which is preliminary data.</text>
</comment>
<dbReference type="EMBL" id="BJHY01000001">
    <property type="protein sequence ID" value="GDY79164.1"/>
    <property type="molecule type" value="Genomic_DNA"/>
</dbReference>
<feature type="region of interest" description="Disordered" evidence="1">
    <location>
        <begin position="1"/>
        <end position="20"/>
    </location>
</feature>
<dbReference type="GO" id="GO:0019684">
    <property type="term" value="P:photosynthesis, light reaction"/>
    <property type="evidence" value="ECO:0007669"/>
    <property type="project" value="InterPro"/>
</dbReference>
<reference evidence="2 5" key="2">
    <citation type="submission" date="2019-04" db="EMBL/GenBank/DDBJ databases">
        <title>Draft genome sequences of Streptomyces avermitilis NBRC 14893.</title>
        <authorList>
            <person name="Komaki H."/>
            <person name="Tamura T."/>
            <person name="Hosoyama A."/>
        </authorList>
    </citation>
    <scope>NUCLEOTIDE SEQUENCE [LARGE SCALE GENOMIC DNA]</scope>
    <source>
        <strain evidence="2 5">NBRC 14893</strain>
    </source>
</reference>
<dbReference type="STRING" id="33903.AQJ43_11065"/>
<evidence type="ECO:0000313" key="2">
    <source>
        <dbReference type="EMBL" id="GDY60759.1"/>
    </source>
</evidence>
<accession>A0A4D4N582</accession>
<gene>
    <name evidence="2" type="ORF">SAV14893_001520</name>
    <name evidence="3" type="ORF">SAV31267_086490</name>
</gene>
<name>A0A4D4N582_STRAX</name>
<dbReference type="OMA" id="FAPWIWR"/>
<dbReference type="InterPro" id="IPR011033">
    <property type="entry name" value="PRC_barrel-like_sf"/>
</dbReference>
<protein>
    <recommendedName>
        <fullName evidence="6">PRC domain containing protein</fullName>
    </recommendedName>
</protein>
<dbReference type="GO" id="GO:0030077">
    <property type="term" value="C:plasma membrane light-harvesting complex"/>
    <property type="evidence" value="ECO:0007669"/>
    <property type="project" value="InterPro"/>
</dbReference>
<organism evidence="3 4">
    <name type="scientific">Streptomyces avermitilis</name>
    <dbReference type="NCBI Taxonomy" id="33903"/>
    <lineage>
        <taxon>Bacteria</taxon>
        <taxon>Bacillati</taxon>
        <taxon>Actinomycetota</taxon>
        <taxon>Actinomycetes</taxon>
        <taxon>Kitasatosporales</taxon>
        <taxon>Streptomycetaceae</taxon>
        <taxon>Streptomyces</taxon>
    </lineage>
</organism>
<evidence type="ECO:0000313" key="3">
    <source>
        <dbReference type="EMBL" id="GDY79164.1"/>
    </source>
</evidence>
<dbReference type="SUPFAM" id="SSF50346">
    <property type="entry name" value="PRC-barrel domain"/>
    <property type="match status" value="1"/>
</dbReference>
<dbReference type="AlphaFoldDB" id="A0A4D4N582"/>
<feature type="region of interest" description="Disordered" evidence="1">
    <location>
        <begin position="88"/>
        <end position="110"/>
    </location>
</feature>